<sequence length="380" mass="42880">MMTPISLSLLEALPNELLDEIISYLATSSPSTARLHQPPSVRISRSDDRPLKNLARSSSRALEVVRPRLFAHVCFDLEDVTEFLSFVSELDLNRYVTSIVVQSRQPTDQVADPFWWRQVLSCLDPLRVTVVAPPPFIGTMLGAEIFEGHTWAFAVPLQIVQLERDSQHLPLGQLSSLEECSSLLETRKWSSVTFNESSSLKAYNHYEYFLFQVPSLLSRWGSIASNRSREVRAALSVRFDNLTSFGFTAVFPFYNHVKLVLNAVELMVNLRSLSIQLAPCEDDKVTEIEQRGSMDPSDPWMEIATGYSLVAHTVKDLGEKDRLVQFIARDYSFDALRTELSTILGEVLDDTDWVHDGNGTWNRRITNSNSVNGVLPIVDV</sequence>
<accession>A0A2I2GIY5</accession>
<reference evidence="1 2" key="1">
    <citation type="submission" date="2016-12" db="EMBL/GenBank/DDBJ databases">
        <title>The genomes of Aspergillus section Nigri reveals drivers in fungal speciation.</title>
        <authorList>
            <consortium name="DOE Joint Genome Institute"/>
            <person name="Vesth T.C."/>
            <person name="Nybo J."/>
            <person name="Theobald S."/>
            <person name="Brandl J."/>
            <person name="Frisvad J.C."/>
            <person name="Nielsen K.F."/>
            <person name="Lyhne E.K."/>
            <person name="Kogle M.E."/>
            <person name="Kuo A."/>
            <person name="Riley R."/>
            <person name="Clum A."/>
            <person name="Nolan M."/>
            <person name="Lipzen A."/>
            <person name="Salamov A."/>
            <person name="Henrissat B."/>
            <person name="Wiebenga A."/>
            <person name="De Vries R.P."/>
            <person name="Grigoriev I.V."/>
            <person name="Mortensen U.H."/>
            <person name="Andersen M.R."/>
            <person name="Baker S.E."/>
        </authorList>
    </citation>
    <scope>NUCLEOTIDE SEQUENCE [LARGE SCALE GENOMIC DNA]</scope>
    <source>
        <strain evidence="1 2">IBT 23096</strain>
    </source>
</reference>
<protein>
    <recommendedName>
        <fullName evidence="3">F-box domain-containing protein</fullName>
    </recommendedName>
</protein>
<dbReference type="AlphaFoldDB" id="A0A2I2GIY5"/>
<dbReference type="RefSeq" id="XP_024708099.1">
    <property type="nucleotide sequence ID" value="XM_024846468.1"/>
</dbReference>
<name>A0A2I2GIY5_9EURO</name>
<dbReference type="VEuPathDB" id="FungiDB:P170DRAFT_403324"/>
<dbReference type="Proteomes" id="UP000234275">
    <property type="component" value="Unassembled WGS sequence"/>
</dbReference>
<evidence type="ECO:0008006" key="3">
    <source>
        <dbReference type="Google" id="ProtNLM"/>
    </source>
</evidence>
<proteinExistence type="predicted"/>
<dbReference type="EMBL" id="MSFO01000002">
    <property type="protein sequence ID" value="PLB52797.1"/>
    <property type="molecule type" value="Genomic_DNA"/>
</dbReference>
<gene>
    <name evidence="1" type="ORF">P170DRAFT_403324</name>
</gene>
<dbReference type="GeneID" id="36554167"/>
<keyword evidence="2" id="KW-1185">Reference proteome</keyword>
<evidence type="ECO:0000313" key="2">
    <source>
        <dbReference type="Proteomes" id="UP000234275"/>
    </source>
</evidence>
<dbReference type="STRING" id="1392250.A0A2I2GIY5"/>
<organism evidence="1 2">
    <name type="scientific">Aspergillus steynii IBT 23096</name>
    <dbReference type="NCBI Taxonomy" id="1392250"/>
    <lineage>
        <taxon>Eukaryota</taxon>
        <taxon>Fungi</taxon>
        <taxon>Dikarya</taxon>
        <taxon>Ascomycota</taxon>
        <taxon>Pezizomycotina</taxon>
        <taxon>Eurotiomycetes</taxon>
        <taxon>Eurotiomycetidae</taxon>
        <taxon>Eurotiales</taxon>
        <taxon>Aspergillaceae</taxon>
        <taxon>Aspergillus</taxon>
        <taxon>Aspergillus subgen. Circumdati</taxon>
    </lineage>
</organism>
<comment type="caution">
    <text evidence="1">The sequence shown here is derived from an EMBL/GenBank/DDBJ whole genome shotgun (WGS) entry which is preliminary data.</text>
</comment>
<evidence type="ECO:0000313" key="1">
    <source>
        <dbReference type="EMBL" id="PLB52797.1"/>
    </source>
</evidence>
<dbReference type="OrthoDB" id="5296720at2759"/>